<evidence type="ECO:0000313" key="3">
    <source>
        <dbReference type="Proteomes" id="UP001271249"/>
    </source>
</evidence>
<evidence type="ECO:0000313" key="2">
    <source>
        <dbReference type="EMBL" id="MDX8493805.1"/>
    </source>
</evidence>
<evidence type="ECO:0000256" key="1">
    <source>
        <dbReference type="SAM" id="MobiDB-lite"/>
    </source>
</evidence>
<feature type="region of interest" description="Disordered" evidence="1">
    <location>
        <begin position="57"/>
        <end position="77"/>
    </location>
</feature>
<proteinExistence type="predicted"/>
<comment type="caution">
    <text evidence="2">The sequence shown here is derived from an EMBL/GenBank/DDBJ whole genome shotgun (WGS) entry which is preliminary data.</text>
</comment>
<protein>
    <submittedName>
        <fullName evidence="2">Uncharacterized protein</fullName>
    </submittedName>
</protein>
<gene>
    <name evidence="2" type="ORF">RFN29_19760</name>
</gene>
<sequence>MSAGRCFNAMAVPPAAKMARFDADLSMIALEAIGTQQNLLNQSPGLAGPACLLTQSRRGTSRPFSSRKRFPRHGSTPAKIVAIT</sequence>
<dbReference type="EMBL" id="JAVIJC010000021">
    <property type="protein sequence ID" value="MDX8493805.1"/>
    <property type="molecule type" value="Genomic_DNA"/>
</dbReference>
<reference evidence="2 3" key="1">
    <citation type="submission" date="2023-08" db="EMBL/GenBank/DDBJ databases">
        <title>Implementing the SeqCode for naming new Mesorhizobium species isolated from Vachellia karroo root nodules.</title>
        <authorList>
            <person name="Van Lill M."/>
        </authorList>
    </citation>
    <scope>NUCLEOTIDE SEQUENCE [LARGE SCALE GENOMIC DNA]</scope>
    <source>
        <strain evidence="2 3">VK22B</strain>
    </source>
</reference>
<organism evidence="2 3">
    <name type="scientific">Mesorhizobium captivum</name>
    <dbReference type="NCBI Taxonomy" id="3072319"/>
    <lineage>
        <taxon>Bacteria</taxon>
        <taxon>Pseudomonadati</taxon>
        <taxon>Pseudomonadota</taxon>
        <taxon>Alphaproteobacteria</taxon>
        <taxon>Hyphomicrobiales</taxon>
        <taxon>Phyllobacteriaceae</taxon>
        <taxon>Mesorhizobium</taxon>
    </lineage>
</organism>
<keyword evidence="3" id="KW-1185">Reference proteome</keyword>
<accession>A0ABU4Z677</accession>
<dbReference type="RefSeq" id="WP_320220662.1">
    <property type="nucleotide sequence ID" value="NZ_JAVIJB010000019.1"/>
</dbReference>
<name>A0ABU4Z677_9HYPH</name>
<dbReference type="Proteomes" id="UP001271249">
    <property type="component" value="Unassembled WGS sequence"/>
</dbReference>